<keyword evidence="2" id="KW-1185">Reference proteome</keyword>
<dbReference type="Proteomes" id="UP000596742">
    <property type="component" value="Unassembled WGS sequence"/>
</dbReference>
<sequence length="87" mass="9351">MDKFLKGAEDMANALGTSGKGEIDRGDGKIVSWSFKGQVIGIEWKYIGICVDRATGETTTAITQSKGGAIEHSMKDLFQRLASKNAL</sequence>
<evidence type="ECO:0000313" key="1">
    <source>
        <dbReference type="EMBL" id="VDI73559.1"/>
    </source>
</evidence>
<dbReference type="AlphaFoldDB" id="A0A8B6H3J5"/>
<protein>
    <submittedName>
        <fullName evidence="1">Uncharacterized protein</fullName>
    </submittedName>
</protein>
<gene>
    <name evidence="1" type="ORF">MGAL_10B077408</name>
</gene>
<accession>A0A8B6H3J5</accession>
<reference evidence="1" key="1">
    <citation type="submission" date="2018-11" db="EMBL/GenBank/DDBJ databases">
        <authorList>
            <person name="Alioto T."/>
            <person name="Alioto T."/>
        </authorList>
    </citation>
    <scope>NUCLEOTIDE SEQUENCE</scope>
</reference>
<evidence type="ECO:0000313" key="2">
    <source>
        <dbReference type="Proteomes" id="UP000596742"/>
    </source>
</evidence>
<name>A0A8B6H3J5_MYTGA</name>
<organism evidence="1 2">
    <name type="scientific">Mytilus galloprovincialis</name>
    <name type="common">Mediterranean mussel</name>
    <dbReference type="NCBI Taxonomy" id="29158"/>
    <lineage>
        <taxon>Eukaryota</taxon>
        <taxon>Metazoa</taxon>
        <taxon>Spiralia</taxon>
        <taxon>Lophotrochozoa</taxon>
        <taxon>Mollusca</taxon>
        <taxon>Bivalvia</taxon>
        <taxon>Autobranchia</taxon>
        <taxon>Pteriomorphia</taxon>
        <taxon>Mytilida</taxon>
        <taxon>Mytiloidea</taxon>
        <taxon>Mytilidae</taxon>
        <taxon>Mytilinae</taxon>
        <taxon>Mytilus</taxon>
    </lineage>
</organism>
<dbReference type="EMBL" id="UYJE01009443">
    <property type="protein sequence ID" value="VDI73559.1"/>
    <property type="molecule type" value="Genomic_DNA"/>
</dbReference>
<proteinExistence type="predicted"/>
<comment type="caution">
    <text evidence="1">The sequence shown here is derived from an EMBL/GenBank/DDBJ whole genome shotgun (WGS) entry which is preliminary data.</text>
</comment>
<dbReference type="OrthoDB" id="6098061at2759"/>